<accession>G6YF27</accession>
<reference evidence="7 8" key="1">
    <citation type="journal article" date="2012" name="J. Bacteriol.">
        <title>Draft Genome Sequence of Plant Growth-Promoting Rhizobium Mesorhizobium amorphae, Isolated from Zinc-Lead Mine Tailings.</title>
        <authorList>
            <person name="Hao X."/>
            <person name="Lin Y."/>
            <person name="Johnstone L."/>
            <person name="Baltrus D.A."/>
            <person name="Miller S.J."/>
            <person name="Wei G."/>
            <person name="Rensing C."/>
        </authorList>
    </citation>
    <scope>NUCLEOTIDE SEQUENCE [LARGE SCALE GENOMIC DNA]</scope>
    <source>
        <strain evidence="7 8">CCNWGS0123</strain>
    </source>
</reference>
<evidence type="ECO:0000259" key="6">
    <source>
        <dbReference type="Pfam" id="PF00294"/>
    </source>
</evidence>
<keyword evidence="8" id="KW-1185">Reference proteome</keyword>
<evidence type="ECO:0000256" key="1">
    <source>
        <dbReference type="ARBA" id="ARBA00010688"/>
    </source>
</evidence>
<dbReference type="KEGG" id="mamo:A6B35_10280"/>
<dbReference type="Proteomes" id="UP000002949">
    <property type="component" value="Unassembled WGS sequence"/>
</dbReference>
<dbReference type="EMBL" id="AGSN01000150">
    <property type="protein sequence ID" value="EHH09641.1"/>
    <property type="molecule type" value="Genomic_DNA"/>
</dbReference>
<dbReference type="eggNOG" id="COG0524">
    <property type="taxonomic scope" value="Bacteria"/>
</dbReference>
<keyword evidence="2" id="KW-0808">Transferase</keyword>
<sequence length="348" mass="36350">MPADAISSQTKLAADALGPTVVIGEILVEIMAKSRGDGFLEPIELIGPYPSGAPAIFIDQCAKIGGSAAIVASVGDDDFGRINIERLRSDGADISAISVSPDYPTGSAFVRYRDDGSRDFVYNIGKSAAALVSLTVEAQALLARAGHLHVMGTAFAIPGVWEMTDHAIGVIKQRGGSVSLDPNLRKELLGHGQTRERFARLVDAADLVLPSGDELFVAAGVEGETAAITALLARGVTEIALKRGEHGSTFFGADGTRLDCPAFRVTEVDPTGAGDCFGGAYVACRRLGMPAFQALEYANAAGARNVTMQGPMEGAASRKQLDEFIAVTPKNSTSLDTAARGQARKLED</sequence>
<keyword evidence="3" id="KW-0547">Nucleotide-binding</keyword>
<dbReference type="RefSeq" id="WP_006204267.1">
    <property type="nucleotide sequence ID" value="NZ_AGSN01000150.1"/>
</dbReference>
<dbReference type="SUPFAM" id="SSF53613">
    <property type="entry name" value="Ribokinase-like"/>
    <property type="match status" value="1"/>
</dbReference>
<keyword evidence="4" id="KW-0418">Kinase</keyword>
<gene>
    <name evidence="7" type="ORF">MEA186_22861</name>
</gene>
<proteinExistence type="inferred from homology"/>
<organism evidence="7 8">
    <name type="scientific">Mesorhizobium amorphae CCNWGS0123</name>
    <dbReference type="NCBI Taxonomy" id="1082933"/>
    <lineage>
        <taxon>Bacteria</taxon>
        <taxon>Pseudomonadati</taxon>
        <taxon>Pseudomonadota</taxon>
        <taxon>Alphaproteobacteria</taxon>
        <taxon>Hyphomicrobiales</taxon>
        <taxon>Phyllobacteriaceae</taxon>
        <taxon>Mesorhizobium</taxon>
    </lineage>
</organism>
<dbReference type="InterPro" id="IPR011611">
    <property type="entry name" value="PfkB_dom"/>
</dbReference>
<dbReference type="OrthoDB" id="9776822at2"/>
<dbReference type="Pfam" id="PF00294">
    <property type="entry name" value="PfkB"/>
    <property type="match status" value="1"/>
</dbReference>
<name>G6YF27_9HYPH</name>
<feature type="domain" description="Carbohydrate kinase PfkB" evidence="6">
    <location>
        <begin position="46"/>
        <end position="313"/>
    </location>
</feature>
<dbReference type="InterPro" id="IPR050306">
    <property type="entry name" value="PfkB_Carbo_kinase"/>
</dbReference>
<comment type="similarity">
    <text evidence="1">Belongs to the carbohydrate kinase PfkB family.</text>
</comment>
<evidence type="ECO:0000313" key="7">
    <source>
        <dbReference type="EMBL" id="EHH09641.1"/>
    </source>
</evidence>
<dbReference type="PANTHER" id="PTHR43085:SF1">
    <property type="entry name" value="PSEUDOURIDINE KINASE-RELATED"/>
    <property type="match status" value="1"/>
</dbReference>
<dbReference type="GO" id="GO:0005524">
    <property type="term" value="F:ATP binding"/>
    <property type="evidence" value="ECO:0007669"/>
    <property type="project" value="UniProtKB-KW"/>
</dbReference>
<evidence type="ECO:0000256" key="5">
    <source>
        <dbReference type="ARBA" id="ARBA00022840"/>
    </source>
</evidence>
<evidence type="ECO:0000256" key="2">
    <source>
        <dbReference type="ARBA" id="ARBA00022679"/>
    </source>
</evidence>
<keyword evidence="5" id="KW-0067">ATP-binding</keyword>
<evidence type="ECO:0000256" key="3">
    <source>
        <dbReference type="ARBA" id="ARBA00022741"/>
    </source>
</evidence>
<dbReference type="InterPro" id="IPR029056">
    <property type="entry name" value="Ribokinase-like"/>
</dbReference>
<dbReference type="AlphaFoldDB" id="G6YF27"/>
<dbReference type="GO" id="GO:0016301">
    <property type="term" value="F:kinase activity"/>
    <property type="evidence" value="ECO:0007669"/>
    <property type="project" value="UniProtKB-KW"/>
</dbReference>
<evidence type="ECO:0000256" key="4">
    <source>
        <dbReference type="ARBA" id="ARBA00022777"/>
    </source>
</evidence>
<evidence type="ECO:0000313" key="8">
    <source>
        <dbReference type="Proteomes" id="UP000002949"/>
    </source>
</evidence>
<dbReference type="PATRIC" id="fig|1082933.3.peg.4457"/>
<protein>
    <submittedName>
        <fullName evidence="7">PfkB domain-containing protein</fullName>
    </submittedName>
</protein>
<dbReference type="PANTHER" id="PTHR43085">
    <property type="entry name" value="HEXOKINASE FAMILY MEMBER"/>
    <property type="match status" value="1"/>
</dbReference>
<dbReference type="Gene3D" id="3.40.1190.20">
    <property type="match status" value="1"/>
</dbReference>
<dbReference type="CDD" id="cd01166">
    <property type="entry name" value="KdgK"/>
    <property type="match status" value="1"/>
</dbReference>
<dbReference type="STRING" id="1082933.A6B35_10280"/>